<evidence type="ECO:0000313" key="2">
    <source>
        <dbReference type="EMBL" id="PIL23596.1"/>
    </source>
</evidence>
<keyword evidence="1" id="KW-0732">Signal</keyword>
<dbReference type="EMBL" id="AYKW01000068">
    <property type="protein sequence ID" value="PIL23596.1"/>
    <property type="molecule type" value="Genomic_DNA"/>
</dbReference>
<accession>A0A2G8RQ15</accession>
<dbReference type="AlphaFoldDB" id="A0A2G8RQ15"/>
<feature type="signal peptide" evidence="1">
    <location>
        <begin position="1"/>
        <end position="22"/>
    </location>
</feature>
<protein>
    <recommendedName>
        <fullName evidence="4">Transporter</fullName>
    </recommendedName>
</protein>
<dbReference type="OrthoDB" id="2985022at2759"/>
<keyword evidence="3" id="KW-1185">Reference proteome</keyword>
<evidence type="ECO:0000313" key="3">
    <source>
        <dbReference type="Proteomes" id="UP000230002"/>
    </source>
</evidence>
<reference evidence="2 3" key="1">
    <citation type="journal article" date="2015" name="Sci. Rep.">
        <title>Chromosome-level genome map provides insights into diverse defense mechanisms in the medicinal fungus Ganoderma sinense.</title>
        <authorList>
            <person name="Zhu Y."/>
            <person name="Xu J."/>
            <person name="Sun C."/>
            <person name="Zhou S."/>
            <person name="Xu H."/>
            <person name="Nelson D.R."/>
            <person name="Qian J."/>
            <person name="Song J."/>
            <person name="Luo H."/>
            <person name="Xiang L."/>
            <person name="Li Y."/>
            <person name="Xu Z."/>
            <person name="Ji A."/>
            <person name="Wang L."/>
            <person name="Lu S."/>
            <person name="Hayward A."/>
            <person name="Sun W."/>
            <person name="Li X."/>
            <person name="Schwartz D.C."/>
            <person name="Wang Y."/>
            <person name="Chen S."/>
        </authorList>
    </citation>
    <scope>NUCLEOTIDE SEQUENCE [LARGE SCALE GENOMIC DNA]</scope>
    <source>
        <strain evidence="2 3">ZZ0214-1</strain>
    </source>
</reference>
<gene>
    <name evidence="2" type="ORF">GSI_14909</name>
</gene>
<organism evidence="2 3">
    <name type="scientific">Ganoderma sinense ZZ0214-1</name>
    <dbReference type="NCBI Taxonomy" id="1077348"/>
    <lineage>
        <taxon>Eukaryota</taxon>
        <taxon>Fungi</taxon>
        <taxon>Dikarya</taxon>
        <taxon>Basidiomycota</taxon>
        <taxon>Agaricomycotina</taxon>
        <taxon>Agaricomycetes</taxon>
        <taxon>Polyporales</taxon>
        <taxon>Polyporaceae</taxon>
        <taxon>Ganoderma</taxon>
    </lineage>
</organism>
<name>A0A2G8RQ15_9APHY</name>
<proteinExistence type="predicted"/>
<comment type="caution">
    <text evidence="2">The sequence shown here is derived from an EMBL/GenBank/DDBJ whole genome shotgun (WGS) entry which is preliminary data.</text>
</comment>
<dbReference type="Proteomes" id="UP000230002">
    <property type="component" value="Unassembled WGS sequence"/>
</dbReference>
<evidence type="ECO:0008006" key="4">
    <source>
        <dbReference type="Google" id="ProtNLM"/>
    </source>
</evidence>
<feature type="chain" id="PRO_5013715120" description="Transporter" evidence="1">
    <location>
        <begin position="23"/>
        <end position="160"/>
    </location>
</feature>
<sequence length="160" mass="16721">MQFSRNITHLALLVLALSVIGAATPLSQPSAEGGATVAADEPYFMSHEQMMHWIANTDANLTFIGKSINPLTPRSARDTMVTYCSSRILNVCGGPCTVYNGSAKCLSAPATICLAATKDVAICTATGCTGDCTDYYNCTAKMSDGFCSAPDTQSIFVSGA</sequence>
<evidence type="ECO:0000256" key="1">
    <source>
        <dbReference type="SAM" id="SignalP"/>
    </source>
</evidence>